<dbReference type="KEGG" id="aon:DEH84_05535"/>
<evidence type="ECO:0000256" key="1">
    <source>
        <dbReference type="ARBA" id="ARBA00006484"/>
    </source>
</evidence>
<evidence type="ECO:0000313" key="4">
    <source>
        <dbReference type="EMBL" id="AWI52947.1"/>
    </source>
</evidence>
<dbReference type="OrthoDB" id="4690547at2"/>
<evidence type="ECO:0008006" key="6">
    <source>
        <dbReference type="Google" id="ProtNLM"/>
    </source>
</evidence>
<dbReference type="SUPFAM" id="SSF51735">
    <property type="entry name" value="NAD(P)-binding Rossmann-fold domains"/>
    <property type="match status" value="1"/>
</dbReference>
<evidence type="ECO:0000256" key="2">
    <source>
        <dbReference type="ARBA" id="ARBA00023002"/>
    </source>
</evidence>
<sequence>MSALTLRPGMTAVITGAGSGFGLELARLGAEKGLNLVLTDVQQDVLDAAVAELRAKGVKVAALRGDVSRAEDVQALADLCTERFGAPHIVINNAGVAHGGLIWEHTQRDWEWVLGVNLFGVVHGVRIFTPLMLEAARKDPSWQGHIVNVASMAGLLNSPNMGAYNVSKHAVVSLSETLYQDLALVSEQVHASVLCPYFVPTGIHLSHRNRPAELRSEGKPTPSQMIAQAMSTKAVTSGKVTATDTAKLVFDAIEAGQFYIYTHPQALAMVQTRLEDVMQARNPTDPFAGRPEIGAQLKTALREAMDKQG</sequence>
<keyword evidence="2" id="KW-0560">Oxidoreductase</keyword>
<evidence type="ECO:0000256" key="3">
    <source>
        <dbReference type="RuleBase" id="RU000363"/>
    </source>
</evidence>
<dbReference type="GO" id="GO:0016491">
    <property type="term" value="F:oxidoreductase activity"/>
    <property type="evidence" value="ECO:0007669"/>
    <property type="project" value="UniProtKB-KW"/>
</dbReference>
<dbReference type="EMBL" id="CP029210">
    <property type="protein sequence ID" value="AWI52947.1"/>
    <property type="molecule type" value="Genomic_DNA"/>
</dbReference>
<proteinExistence type="inferred from homology"/>
<reference evidence="4 5" key="1">
    <citation type="submission" date="2018-05" db="EMBL/GenBank/DDBJ databases">
        <title>complete genome sequence of Aquabacterium olei NBRC 110486.</title>
        <authorList>
            <person name="Tang B."/>
            <person name="Chang J."/>
            <person name="Zhang L."/>
            <person name="Yang H."/>
        </authorList>
    </citation>
    <scope>NUCLEOTIDE SEQUENCE [LARGE SCALE GENOMIC DNA]</scope>
    <source>
        <strain evidence="4 5">NBRC 110486</strain>
    </source>
</reference>
<dbReference type="PRINTS" id="PR00080">
    <property type="entry name" value="SDRFAMILY"/>
</dbReference>
<organism evidence="4 5">
    <name type="scientific">Aquabacterium olei</name>
    <dbReference type="NCBI Taxonomy" id="1296669"/>
    <lineage>
        <taxon>Bacteria</taxon>
        <taxon>Pseudomonadati</taxon>
        <taxon>Pseudomonadota</taxon>
        <taxon>Betaproteobacteria</taxon>
        <taxon>Burkholderiales</taxon>
        <taxon>Aquabacterium</taxon>
    </lineage>
</organism>
<keyword evidence="5" id="KW-1185">Reference proteome</keyword>
<evidence type="ECO:0000313" key="5">
    <source>
        <dbReference type="Proteomes" id="UP000244892"/>
    </source>
</evidence>
<accession>A0A2U8FPR5</accession>
<dbReference type="Proteomes" id="UP000244892">
    <property type="component" value="Chromosome"/>
</dbReference>
<dbReference type="AlphaFoldDB" id="A0A2U8FPR5"/>
<dbReference type="PRINTS" id="PR00081">
    <property type="entry name" value="GDHRDH"/>
</dbReference>
<dbReference type="CDD" id="cd05233">
    <property type="entry name" value="SDR_c"/>
    <property type="match status" value="1"/>
</dbReference>
<dbReference type="PANTHER" id="PTHR44196:SF1">
    <property type="entry name" value="DEHYDROGENASE_REDUCTASE SDR FAMILY MEMBER 7B"/>
    <property type="match status" value="1"/>
</dbReference>
<dbReference type="RefSeq" id="WP_109035510.1">
    <property type="nucleotide sequence ID" value="NZ_CP029210.1"/>
</dbReference>
<protein>
    <recommendedName>
        <fullName evidence="6">SDR family oxidoreductase</fullName>
    </recommendedName>
</protein>
<dbReference type="GO" id="GO:0016020">
    <property type="term" value="C:membrane"/>
    <property type="evidence" value="ECO:0007669"/>
    <property type="project" value="TreeGrafter"/>
</dbReference>
<name>A0A2U8FPR5_9BURK</name>
<dbReference type="Gene3D" id="3.40.50.720">
    <property type="entry name" value="NAD(P)-binding Rossmann-like Domain"/>
    <property type="match status" value="1"/>
</dbReference>
<dbReference type="NCBIfam" id="NF004843">
    <property type="entry name" value="PRK06194.1"/>
    <property type="match status" value="1"/>
</dbReference>
<dbReference type="Pfam" id="PF00106">
    <property type="entry name" value="adh_short"/>
    <property type="match status" value="1"/>
</dbReference>
<gene>
    <name evidence="4" type="ORF">DEH84_05535</name>
</gene>
<comment type="similarity">
    <text evidence="1 3">Belongs to the short-chain dehydrogenases/reductases (SDR) family.</text>
</comment>
<dbReference type="InterPro" id="IPR036291">
    <property type="entry name" value="NAD(P)-bd_dom_sf"/>
</dbReference>
<dbReference type="InterPro" id="IPR002347">
    <property type="entry name" value="SDR_fam"/>
</dbReference>
<dbReference type="PANTHER" id="PTHR44196">
    <property type="entry name" value="DEHYDROGENASE/REDUCTASE SDR FAMILY MEMBER 7B"/>
    <property type="match status" value="1"/>
</dbReference>